<dbReference type="AlphaFoldDB" id="A0A942E782"/>
<keyword evidence="3" id="KW-1185">Reference proteome</keyword>
<protein>
    <submittedName>
        <fullName evidence="2">GNAT family N-acetyltransferase</fullName>
    </submittedName>
</protein>
<dbReference type="Gene3D" id="3.40.630.30">
    <property type="match status" value="1"/>
</dbReference>
<dbReference type="InterPro" id="IPR016181">
    <property type="entry name" value="Acyl_CoA_acyltransferase"/>
</dbReference>
<dbReference type="PANTHER" id="PTHR43792:SF1">
    <property type="entry name" value="N-ACETYLTRANSFERASE DOMAIN-CONTAINING PROTEIN"/>
    <property type="match status" value="1"/>
</dbReference>
<gene>
    <name evidence="2" type="ORF">KD146_08505</name>
</gene>
<dbReference type="SUPFAM" id="SSF55729">
    <property type="entry name" value="Acyl-CoA N-acyltransferases (Nat)"/>
    <property type="match status" value="1"/>
</dbReference>
<dbReference type="GO" id="GO:0016747">
    <property type="term" value="F:acyltransferase activity, transferring groups other than amino-acyl groups"/>
    <property type="evidence" value="ECO:0007669"/>
    <property type="project" value="InterPro"/>
</dbReference>
<dbReference type="Pfam" id="PF13302">
    <property type="entry name" value="Acetyltransf_3"/>
    <property type="match status" value="1"/>
</dbReference>
<evidence type="ECO:0000313" key="2">
    <source>
        <dbReference type="EMBL" id="MBS3848732.1"/>
    </source>
</evidence>
<sequence>MLETARCVLRAPDEADLAFVAALYQDADVRAYLGGALEPHAAIVAAQRLMMSRADNHLWVARIVSEQLLCGVVILGPHVDRRKMEISYMFAQQAWGRGLAHECVATVLSHAHGALGIPAVLAETQRNNGPSRRLLERCGMHHIASLQRFGATQLLYQSSPIPRTTG</sequence>
<proteinExistence type="predicted"/>
<dbReference type="Proteomes" id="UP000678281">
    <property type="component" value="Unassembled WGS sequence"/>
</dbReference>
<feature type="domain" description="N-acetyltransferase" evidence="1">
    <location>
        <begin position="7"/>
        <end position="162"/>
    </location>
</feature>
<dbReference type="RefSeq" id="WP_212658256.1">
    <property type="nucleotide sequence ID" value="NZ_JAGXTP010000001.1"/>
</dbReference>
<accession>A0A942E782</accession>
<comment type="caution">
    <text evidence="2">The sequence shown here is derived from an EMBL/GenBank/DDBJ whole genome shotgun (WGS) entry which is preliminary data.</text>
</comment>
<dbReference type="EMBL" id="JAGXTP010000001">
    <property type="protein sequence ID" value="MBS3848732.1"/>
    <property type="molecule type" value="Genomic_DNA"/>
</dbReference>
<organism evidence="2 3">
    <name type="scientific">Devosia litorisediminis</name>
    <dbReference type="NCBI Taxonomy" id="2829817"/>
    <lineage>
        <taxon>Bacteria</taxon>
        <taxon>Pseudomonadati</taxon>
        <taxon>Pseudomonadota</taxon>
        <taxon>Alphaproteobacteria</taxon>
        <taxon>Hyphomicrobiales</taxon>
        <taxon>Devosiaceae</taxon>
        <taxon>Devosia</taxon>
    </lineage>
</organism>
<evidence type="ECO:0000313" key="3">
    <source>
        <dbReference type="Proteomes" id="UP000678281"/>
    </source>
</evidence>
<dbReference type="InterPro" id="IPR000182">
    <property type="entry name" value="GNAT_dom"/>
</dbReference>
<reference evidence="2" key="1">
    <citation type="submission" date="2021-04" db="EMBL/GenBank/DDBJ databases">
        <title>Devosia litorisediminis sp. nov., isolated from a sand dune.</title>
        <authorList>
            <person name="Park S."/>
            <person name="Yoon J.-H."/>
        </authorList>
    </citation>
    <scope>NUCLEOTIDE SEQUENCE</scope>
    <source>
        <strain evidence="2">BSSL-BM10</strain>
    </source>
</reference>
<dbReference type="PANTHER" id="PTHR43792">
    <property type="entry name" value="GNAT FAMILY, PUTATIVE (AFU_ORTHOLOGUE AFUA_3G00765)-RELATED-RELATED"/>
    <property type="match status" value="1"/>
</dbReference>
<evidence type="ECO:0000259" key="1">
    <source>
        <dbReference type="PROSITE" id="PS51186"/>
    </source>
</evidence>
<name>A0A942E782_9HYPH</name>
<dbReference type="PROSITE" id="PS51186">
    <property type="entry name" value="GNAT"/>
    <property type="match status" value="1"/>
</dbReference>
<dbReference type="InterPro" id="IPR051531">
    <property type="entry name" value="N-acetyltransferase"/>
</dbReference>